<proteinExistence type="predicted"/>
<evidence type="ECO:0000256" key="2">
    <source>
        <dbReference type="ARBA" id="ARBA00022490"/>
    </source>
</evidence>
<dbReference type="InterPro" id="IPR001680">
    <property type="entry name" value="WD40_rpt"/>
</dbReference>
<dbReference type="SUPFAM" id="SSF50978">
    <property type="entry name" value="WD40 repeat-like"/>
    <property type="match status" value="1"/>
</dbReference>
<keyword evidence="4" id="KW-0677">Repeat</keyword>
<dbReference type="InterPro" id="IPR036322">
    <property type="entry name" value="WD40_repeat_dom_sf"/>
</dbReference>
<evidence type="ECO:0000256" key="3">
    <source>
        <dbReference type="ARBA" id="ARBA00022574"/>
    </source>
</evidence>
<dbReference type="FunCoup" id="A0A6P7YFG0">
    <property type="interactions" value="492"/>
</dbReference>
<dbReference type="GO" id="GO:0005868">
    <property type="term" value="C:cytoplasmic dynein complex"/>
    <property type="evidence" value="ECO:0007669"/>
    <property type="project" value="TreeGrafter"/>
</dbReference>
<organism evidence="5 6">
    <name type="scientific">Microcaecilia unicolor</name>
    <dbReference type="NCBI Taxonomy" id="1415580"/>
    <lineage>
        <taxon>Eukaryota</taxon>
        <taxon>Metazoa</taxon>
        <taxon>Chordata</taxon>
        <taxon>Craniata</taxon>
        <taxon>Vertebrata</taxon>
        <taxon>Euteleostomi</taxon>
        <taxon>Amphibia</taxon>
        <taxon>Gymnophiona</taxon>
        <taxon>Siphonopidae</taxon>
        <taxon>Microcaecilia</taxon>
    </lineage>
</organism>
<dbReference type="GeneID" id="115473172"/>
<dbReference type="OrthoDB" id="445052at2759"/>
<dbReference type="InParanoid" id="A0A6P7YFG0"/>
<dbReference type="InterPro" id="IPR050687">
    <property type="entry name" value="Dynein_IC"/>
</dbReference>
<dbReference type="RefSeq" id="XP_030063773.1">
    <property type="nucleotide sequence ID" value="XM_030207913.1"/>
</dbReference>
<dbReference type="GO" id="GO:0042073">
    <property type="term" value="P:intraciliary transport"/>
    <property type="evidence" value="ECO:0007669"/>
    <property type="project" value="TreeGrafter"/>
</dbReference>
<evidence type="ECO:0000256" key="1">
    <source>
        <dbReference type="ARBA" id="ARBA00004496"/>
    </source>
</evidence>
<dbReference type="Gene3D" id="2.130.10.10">
    <property type="entry name" value="YVTN repeat-like/Quinoprotein amine dehydrogenase"/>
    <property type="match status" value="2"/>
</dbReference>
<keyword evidence="2" id="KW-0963">Cytoplasm</keyword>
<dbReference type="KEGG" id="muo:115473172"/>
<dbReference type="FunFam" id="2.130.10.10:FF:000283">
    <property type="entry name" value="WD repeat domain 34"/>
    <property type="match status" value="1"/>
</dbReference>
<dbReference type="CTD" id="89891"/>
<protein>
    <submittedName>
        <fullName evidence="6">WD repeat-containing protein 34 isoform X1</fullName>
    </submittedName>
</protein>
<sequence length="503" mass="55394">MFFVDEVLPGAGVDSLWRKSQESCCESKSTQTAPVSVAESALQVCCTTDIGTQTDQNKIQGLDFQLGAALHHPGLEKFLHGVEGLVIRELNKNWKSHAFESFEVNWSEQNRTVSCVYRLHYPEALEQKLQVTGVSWNSTGSVVGCSYGRFDSGDWSIEKSFVCTWNLDRRGLNPQYPDVVLDVPSSVMCLAFHPSQPSLLAGGLYSGEVLVWDTSKTDDSLISRTGMTSDSHMDAVYQVSWLSDLSRSHHFQILSVSTDGKILVWQLEGEGHLTLINGFALIAQQIPRNTKVNKHSRGDAALGVTSLSTSKFDPSLFIIGMEGGHVLKCSASVEKTALSKDPCSVLLKAPAQFTYFPHGGPVHCVDCSPFHRNLFLSAGTDGQIHLYSMLQAKPLLLLQLSHKYLFSVCWSPVRPLLFAAASGEGEVLLFDLGKSSQQPAVAIQQNPEQKPVYCLEFNKKQTHLLAAGDASGMVKIWQLSSEFTEEGPREMRHLEQLANEVTD</sequence>
<dbReference type="PANTHER" id="PTHR12442">
    <property type="entry name" value="DYNEIN INTERMEDIATE CHAIN"/>
    <property type="match status" value="1"/>
</dbReference>
<reference evidence="6" key="1">
    <citation type="submission" date="2025-08" db="UniProtKB">
        <authorList>
            <consortium name="RefSeq"/>
        </authorList>
    </citation>
    <scope>IDENTIFICATION</scope>
</reference>
<dbReference type="InterPro" id="IPR015943">
    <property type="entry name" value="WD40/YVTN_repeat-like_dom_sf"/>
</dbReference>
<dbReference type="Pfam" id="PF00400">
    <property type="entry name" value="WD40"/>
    <property type="match status" value="3"/>
</dbReference>
<dbReference type="Proteomes" id="UP000515156">
    <property type="component" value="Chromosome 6"/>
</dbReference>
<dbReference type="GO" id="GO:0045504">
    <property type="term" value="F:dynein heavy chain binding"/>
    <property type="evidence" value="ECO:0007669"/>
    <property type="project" value="TreeGrafter"/>
</dbReference>
<accession>A0A6P7YFG0</accession>
<dbReference type="AlphaFoldDB" id="A0A6P7YFG0"/>
<evidence type="ECO:0000313" key="5">
    <source>
        <dbReference type="Proteomes" id="UP000515156"/>
    </source>
</evidence>
<keyword evidence="3" id="KW-0853">WD repeat</keyword>
<dbReference type="GO" id="GO:0097014">
    <property type="term" value="C:ciliary plasm"/>
    <property type="evidence" value="ECO:0007669"/>
    <property type="project" value="TreeGrafter"/>
</dbReference>
<dbReference type="PANTHER" id="PTHR12442:SF26">
    <property type="entry name" value="CYTOPLASMIC DYNEIN 2 INTERMEDIATE CHAIN 2"/>
    <property type="match status" value="1"/>
</dbReference>
<dbReference type="SMART" id="SM00320">
    <property type="entry name" value="WD40"/>
    <property type="match status" value="5"/>
</dbReference>
<evidence type="ECO:0000313" key="6">
    <source>
        <dbReference type="RefSeq" id="XP_030063773.1"/>
    </source>
</evidence>
<evidence type="ECO:0000256" key="4">
    <source>
        <dbReference type="ARBA" id="ARBA00022737"/>
    </source>
</evidence>
<keyword evidence="5" id="KW-1185">Reference proteome</keyword>
<gene>
    <name evidence="6" type="primary">WDR34</name>
</gene>
<name>A0A6P7YFG0_9AMPH</name>
<comment type="subcellular location">
    <subcellularLocation>
        <location evidence="1">Cytoplasm</location>
    </subcellularLocation>
</comment>
<dbReference type="GO" id="GO:0045503">
    <property type="term" value="F:dynein light chain binding"/>
    <property type="evidence" value="ECO:0007669"/>
    <property type="project" value="TreeGrafter"/>
</dbReference>